<reference evidence="1 2" key="1">
    <citation type="submission" date="2024-07" db="EMBL/GenBank/DDBJ databases">
        <authorList>
            <person name="Akdeniz Z."/>
        </authorList>
    </citation>
    <scope>NUCLEOTIDE SEQUENCE [LARGE SCALE GENOMIC DNA]</scope>
</reference>
<sequence>MEFLELSTSKRSYLKYYKQIQLMPQTYYEHQRFQMFRKTIYADNIYQNSDVCKFLEQYSLDFVMTFRKIRAKTEVQKIVEIFVTNEFSKYEFPLFTQQSFLERDKKKGCNYLYVIIFH</sequence>
<comment type="caution">
    <text evidence="1">The sequence shown here is derived from an EMBL/GenBank/DDBJ whole genome shotgun (WGS) entry which is preliminary data.</text>
</comment>
<evidence type="ECO:0000313" key="1">
    <source>
        <dbReference type="EMBL" id="CAL6010742.1"/>
    </source>
</evidence>
<evidence type="ECO:0000313" key="2">
    <source>
        <dbReference type="Proteomes" id="UP001642409"/>
    </source>
</evidence>
<dbReference type="Proteomes" id="UP001642409">
    <property type="component" value="Unassembled WGS sequence"/>
</dbReference>
<gene>
    <name evidence="1" type="ORF">HINF_LOCUS22229</name>
</gene>
<dbReference type="EMBL" id="CAXDID020000062">
    <property type="protein sequence ID" value="CAL6010742.1"/>
    <property type="molecule type" value="Genomic_DNA"/>
</dbReference>
<proteinExistence type="predicted"/>
<organism evidence="1 2">
    <name type="scientific">Hexamita inflata</name>
    <dbReference type="NCBI Taxonomy" id="28002"/>
    <lineage>
        <taxon>Eukaryota</taxon>
        <taxon>Metamonada</taxon>
        <taxon>Diplomonadida</taxon>
        <taxon>Hexamitidae</taxon>
        <taxon>Hexamitinae</taxon>
        <taxon>Hexamita</taxon>
    </lineage>
</organism>
<name>A0ABP1IAJ4_9EUKA</name>
<accession>A0ABP1IAJ4</accession>
<protein>
    <submittedName>
        <fullName evidence="1">Hypothetical_protein</fullName>
    </submittedName>
</protein>
<keyword evidence="2" id="KW-1185">Reference proteome</keyword>